<proteinExistence type="inferred from homology"/>
<keyword evidence="4 9" id="KW-0227">DNA damage</keyword>
<feature type="binding site" evidence="9">
    <location>
        <position position="448"/>
    </location>
    <ligand>
        <name>Zn(2+)</name>
        <dbReference type="ChEBI" id="CHEBI:29105"/>
    </ligand>
</feature>
<feature type="domain" description="BRCT" evidence="11">
    <location>
        <begin position="630"/>
        <end position="708"/>
    </location>
</feature>
<dbReference type="Gene3D" id="3.30.470.30">
    <property type="entry name" value="DNA ligase/mRNA capping enzyme"/>
    <property type="match status" value="1"/>
</dbReference>
<evidence type="ECO:0000256" key="4">
    <source>
        <dbReference type="ARBA" id="ARBA00022763"/>
    </source>
</evidence>
<organism evidence="12 13">
    <name type="scientific">Arthrobacter caoxuetaonis</name>
    <dbReference type="NCBI Taxonomy" id="2886935"/>
    <lineage>
        <taxon>Bacteria</taxon>
        <taxon>Bacillati</taxon>
        <taxon>Actinomycetota</taxon>
        <taxon>Actinomycetes</taxon>
        <taxon>Micrococcales</taxon>
        <taxon>Micrococcaceae</taxon>
        <taxon>Arthrobacter</taxon>
    </lineage>
</organism>
<dbReference type="SUPFAM" id="SSF52113">
    <property type="entry name" value="BRCT domain"/>
    <property type="match status" value="1"/>
</dbReference>
<feature type="active site" description="N6-AMP-lysine intermediate" evidence="9">
    <location>
        <position position="142"/>
    </location>
</feature>
<dbReference type="InterPro" id="IPR041663">
    <property type="entry name" value="DisA/LigA_HHH"/>
</dbReference>
<dbReference type="GO" id="GO:0003911">
    <property type="term" value="F:DNA ligase (NAD+) activity"/>
    <property type="evidence" value="ECO:0007669"/>
    <property type="project" value="UniProtKB-UniRule"/>
</dbReference>
<reference evidence="12" key="1">
    <citation type="submission" date="2021-10" db="EMBL/GenBank/DDBJ databases">
        <title>Novel species in genus Arthrobacter.</title>
        <authorList>
            <person name="Liu Y."/>
        </authorList>
    </citation>
    <scope>NUCLEOTIDE SEQUENCE</scope>
    <source>
        <strain evidence="12">Zg-Y453</strain>
    </source>
</reference>
<dbReference type="Gene3D" id="3.40.50.10190">
    <property type="entry name" value="BRCT domain"/>
    <property type="match status" value="1"/>
</dbReference>
<feature type="binding site" evidence="9">
    <location>
        <position position="163"/>
    </location>
    <ligand>
        <name>NAD(+)</name>
        <dbReference type="ChEBI" id="CHEBI:57540"/>
    </ligand>
</feature>
<feature type="binding site" evidence="9">
    <location>
        <position position="427"/>
    </location>
    <ligand>
        <name>Zn(2+)</name>
        <dbReference type="ChEBI" id="CHEBI:29105"/>
    </ligand>
</feature>
<keyword evidence="1 9" id="KW-0436">Ligase</keyword>
<dbReference type="EC" id="6.5.1.2" evidence="9"/>
<dbReference type="AlphaFoldDB" id="A0A9X1MHQ3"/>
<dbReference type="GO" id="GO:0006281">
    <property type="term" value="P:DNA repair"/>
    <property type="evidence" value="ECO:0007669"/>
    <property type="project" value="UniProtKB-KW"/>
</dbReference>
<evidence type="ECO:0000256" key="9">
    <source>
        <dbReference type="HAMAP-Rule" id="MF_01588"/>
    </source>
</evidence>
<evidence type="ECO:0000313" key="13">
    <source>
        <dbReference type="Proteomes" id="UP001139158"/>
    </source>
</evidence>
<evidence type="ECO:0000256" key="10">
    <source>
        <dbReference type="SAM" id="MobiDB-lite"/>
    </source>
</evidence>
<dbReference type="CDD" id="cd17748">
    <property type="entry name" value="BRCT_DNA_ligase_like"/>
    <property type="match status" value="1"/>
</dbReference>
<evidence type="ECO:0000256" key="7">
    <source>
        <dbReference type="ARBA" id="ARBA00023204"/>
    </source>
</evidence>
<dbReference type="GO" id="GO:0046872">
    <property type="term" value="F:metal ion binding"/>
    <property type="evidence" value="ECO:0007669"/>
    <property type="project" value="UniProtKB-KW"/>
</dbReference>
<dbReference type="InterPro" id="IPR004150">
    <property type="entry name" value="NAD_DNA_ligase_OB"/>
</dbReference>
<dbReference type="SMART" id="SM00292">
    <property type="entry name" value="BRCT"/>
    <property type="match status" value="1"/>
</dbReference>
<keyword evidence="2 9" id="KW-0235">DNA replication</keyword>
<dbReference type="InterPro" id="IPR012340">
    <property type="entry name" value="NA-bd_OB-fold"/>
</dbReference>
<dbReference type="Pfam" id="PF12826">
    <property type="entry name" value="HHH_2"/>
    <property type="match status" value="1"/>
</dbReference>
<dbReference type="RefSeq" id="WP_227897417.1">
    <property type="nucleotide sequence ID" value="NZ_CP099467.1"/>
</dbReference>
<protein>
    <recommendedName>
        <fullName evidence="9">DNA ligase</fullName>
        <ecNumber evidence="9">6.5.1.2</ecNumber>
    </recommendedName>
    <alternativeName>
        <fullName evidence="9">Polydeoxyribonucleotide synthase [NAD(+)]</fullName>
    </alternativeName>
</protein>
<dbReference type="InterPro" id="IPR010994">
    <property type="entry name" value="RuvA_2-like"/>
</dbReference>
<keyword evidence="13" id="KW-1185">Reference proteome</keyword>
<keyword evidence="9" id="KW-0464">Manganese</keyword>
<dbReference type="SUPFAM" id="SSF50249">
    <property type="entry name" value="Nucleic acid-binding proteins"/>
    <property type="match status" value="1"/>
</dbReference>
<comment type="cofactor">
    <cofactor evidence="9">
        <name>Mg(2+)</name>
        <dbReference type="ChEBI" id="CHEBI:18420"/>
    </cofactor>
    <cofactor evidence="9">
        <name>Mn(2+)</name>
        <dbReference type="ChEBI" id="CHEBI:29035"/>
    </cofactor>
</comment>
<dbReference type="Gene3D" id="1.10.150.20">
    <property type="entry name" value="5' to 3' exonuclease, C-terminal subdomain"/>
    <property type="match status" value="2"/>
</dbReference>
<dbReference type="InterPro" id="IPR001357">
    <property type="entry name" value="BRCT_dom"/>
</dbReference>
<dbReference type="EMBL" id="JAJFZV010000018">
    <property type="protein sequence ID" value="MCC3299430.1"/>
    <property type="molecule type" value="Genomic_DNA"/>
</dbReference>
<evidence type="ECO:0000256" key="3">
    <source>
        <dbReference type="ARBA" id="ARBA00022723"/>
    </source>
</evidence>
<evidence type="ECO:0000256" key="6">
    <source>
        <dbReference type="ARBA" id="ARBA00023027"/>
    </source>
</evidence>
<feature type="binding site" evidence="9">
    <location>
        <begin position="118"/>
        <end position="119"/>
    </location>
    <ligand>
        <name>NAD(+)</name>
        <dbReference type="ChEBI" id="CHEBI:57540"/>
    </ligand>
</feature>
<feature type="binding site" evidence="9">
    <location>
        <position position="196"/>
    </location>
    <ligand>
        <name>NAD(+)</name>
        <dbReference type="ChEBI" id="CHEBI:57540"/>
    </ligand>
</feature>
<comment type="catalytic activity">
    <reaction evidence="8 9">
        <text>NAD(+) + (deoxyribonucleotide)n-3'-hydroxyl + 5'-phospho-(deoxyribonucleotide)m = (deoxyribonucleotide)n+m + AMP + beta-nicotinamide D-nucleotide.</text>
        <dbReference type="EC" id="6.5.1.2"/>
    </reaction>
</comment>
<dbReference type="Proteomes" id="UP001139158">
    <property type="component" value="Unassembled WGS sequence"/>
</dbReference>
<comment type="function">
    <text evidence="9">DNA ligase that catalyzes the formation of phosphodiester linkages between 5'-phosphoryl and 3'-hydroxyl groups in double-stranded DNA using NAD as a coenzyme and as the energy source for the reaction. It is essential for DNA replication and repair of damaged DNA.</text>
</comment>
<evidence type="ECO:0000256" key="2">
    <source>
        <dbReference type="ARBA" id="ARBA00022705"/>
    </source>
</evidence>
<evidence type="ECO:0000256" key="1">
    <source>
        <dbReference type="ARBA" id="ARBA00022598"/>
    </source>
</evidence>
<keyword evidence="9" id="KW-0460">Magnesium</keyword>
<dbReference type="SUPFAM" id="SSF47781">
    <property type="entry name" value="RuvA domain 2-like"/>
    <property type="match status" value="1"/>
</dbReference>
<keyword evidence="3 9" id="KW-0479">Metal-binding</keyword>
<comment type="similarity">
    <text evidence="9">Belongs to the NAD-dependent DNA ligase family. LigA subfamily.</text>
</comment>
<gene>
    <name evidence="9 12" type="primary">ligA</name>
    <name evidence="12" type="ORF">LJ757_16680</name>
</gene>
<feature type="region of interest" description="Disordered" evidence="10">
    <location>
        <begin position="1"/>
        <end position="34"/>
    </location>
</feature>
<feature type="binding site" evidence="9">
    <location>
        <position position="309"/>
    </location>
    <ligand>
        <name>NAD(+)</name>
        <dbReference type="ChEBI" id="CHEBI:57540"/>
    </ligand>
</feature>
<keyword evidence="7 9" id="KW-0234">DNA repair</keyword>
<evidence type="ECO:0000313" key="12">
    <source>
        <dbReference type="EMBL" id="MCC3299430.1"/>
    </source>
</evidence>
<dbReference type="InterPro" id="IPR001679">
    <property type="entry name" value="DNA_ligase"/>
</dbReference>
<feature type="binding site" evidence="9">
    <location>
        <position position="333"/>
    </location>
    <ligand>
        <name>NAD(+)</name>
        <dbReference type="ChEBI" id="CHEBI:57540"/>
    </ligand>
</feature>
<dbReference type="PROSITE" id="PS50172">
    <property type="entry name" value="BRCT"/>
    <property type="match status" value="1"/>
</dbReference>
<keyword evidence="5 9" id="KW-0862">Zinc</keyword>
<feature type="binding site" evidence="9">
    <location>
        <position position="140"/>
    </location>
    <ligand>
        <name>NAD(+)</name>
        <dbReference type="ChEBI" id="CHEBI:57540"/>
    </ligand>
</feature>
<dbReference type="NCBIfam" id="NF005932">
    <property type="entry name" value="PRK07956.1"/>
    <property type="match status" value="1"/>
</dbReference>
<comment type="caution">
    <text evidence="9">Lacks conserved residue(s) required for the propagation of feature annotation.</text>
</comment>
<evidence type="ECO:0000256" key="5">
    <source>
        <dbReference type="ARBA" id="ARBA00022833"/>
    </source>
</evidence>
<dbReference type="InterPro" id="IPR013840">
    <property type="entry name" value="DNAligase_N"/>
</dbReference>
<dbReference type="HAMAP" id="MF_01588">
    <property type="entry name" value="DNA_ligase_A"/>
    <property type="match status" value="1"/>
</dbReference>
<dbReference type="Gene3D" id="2.40.50.140">
    <property type="entry name" value="Nucleic acid-binding proteins"/>
    <property type="match status" value="1"/>
</dbReference>
<dbReference type="GO" id="GO:0006260">
    <property type="term" value="P:DNA replication"/>
    <property type="evidence" value="ECO:0007669"/>
    <property type="project" value="UniProtKB-KW"/>
</dbReference>
<sequence length="708" mass="74687">MPKATALPPQPRKAAGAAASTGGQFDTRTHSEAPVSLAGPAVTADNYNESVARALSAAKAYETTDIEEMTDAEFDRLQAAILSYEEANGITPDHGLHTAVGHGGAAGGDIEHATLAGSLDKPGEEKVIEFAEKHPNAVIEPKIDGMAIIVRYKDGRLFSAAKRGDGYTGENVTEKVRGVEGLPEVAGDGDFEVRGELYLNDENLAKANAVRASQGKDPFKNARNGVAGMMNKDDSTYAGLFNFAAYSTTVLDGADHLDAMDELAGMGFTTARSLLPQSVLDAEDPMSAIAALGAERKGLGFLMDGAVLKVPTAAEREELGEGTRAPKWAVAYKYPPVEEPTVIEDIEYEIGKTGRLSIRARYTPVDVDGSTLEFASLHNVKDLLSKDIRVGDTVMAYKAGDIIPQVHLPRADLRDPSSQPWQPPAACPKCGGEFDKSTELWRCTNPECSVSGRISYAVSRDAGLDIEGFGGTTGDALIEADLVKDVSDIFHLSEDQLANLKLGTTDSGADRVLGEKNAQKIMAEIEKAKAQPLNRVITALSMRFTGRTFGRRLAAQFETMEALQGATVTQLANVEGIGEKKAAVIHAELAKNAPVIERLRAAGVNMGAPKPKPEKGAKAPKLVTADGGAMNVVITGSLKGSALGSLTRTGAQELIEANGGRAAGSVSKSTSLLVCGEEGSSKWLKAKELGIPVVTPDEFAKMLEDGEA</sequence>
<dbReference type="Pfam" id="PF03120">
    <property type="entry name" value="OB_DNA_ligase"/>
    <property type="match status" value="1"/>
</dbReference>
<feature type="binding site" evidence="9">
    <location>
        <begin position="71"/>
        <end position="75"/>
    </location>
    <ligand>
        <name>NAD(+)</name>
        <dbReference type="ChEBI" id="CHEBI:57540"/>
    </ligand>
</feature>
<dbReference type="Pfam" id="PF01653">
    <property type="entry name" value="DNA_ligase_aden"/>
    <property type="match status" value="1"/>
</dbReference>
<evidence type="ECO:0000259" key="11">
    <source>
        <dbReference type="PROSITE" id="PS50172"/>
    </source>
</evidence>
<evidence type="ECO:0000256" key="8">
    <source>
        <dbReference type="ARBA" id="ARBA00034005"/>
    </source>
</evidence>
<comment type="caution">
    <text evidence="12">The sequence shown here is derived from an EMBL/GenBank/DDBJ whole genome shotgun (WGS) entry which is preliminary data.</text>
</comment>
<dbReference type="SUPFAM" id="SSF56091">
    <property type="entry name" value="DNA ligase/mRNA capping enzyme, catalytic domain"/>
    <property type="match status" value="1"/>
</dbReference>
<dbReference type="InterPro" id="IPR036420">
    <property type="entry name" value="BRCT_dom_sf"/>
</dbReference>
<dbReference type="SMART" id="SM00532">
    <property type="entry name" value="LIGANc"/>
    <property type="match status" value="1"/>
</dbReference>
<keyword evidence="6 9" id="KW-0520">NAD</keyword>
<name>A0A9X1MHQ3_9MICC</name>
<dbReference type="PIRSF" id="PIRSF001604">
    <property type="entry name" value="LigA"/>
    <property type="match status" value="1"/>
</dbReference>
<dbReference type="InterPro" id="IPR013839">
    <property type="entry name" value="DNAligase_adenylation"/>
</dbReference>
<dbReference type="Pfam" id="PF00533">
    <property type="entry name" value="BRCT"/>
    <property type="match status" value="1"/>
</dbReference>
<accession>A0A9X1MHQ3</accession>
<feature type="binding site" evidence="9">
    <location>
        <position position="430"/>
    </location>
    <ligand>
        <name>Zn(2+)</name>
        <dbReference type="ChEBI" id="CHEBI:29105"/>
    </ligand>
</feature>